<evidence type="ECO:0000256" key="2">
    <source>
        <dbReference type="ARBA" id="ARBA00022801"/>
    </source>
</evidence>
<dbReference type="InterPro" id="IPR013148">
    <property type="entry name" value="Glyco_hydro_32_N"/>
</dbReference>
<evidence type="ECO:0000259" key="5">
    <source>
        <dbReference type="Pfam" id="PF00251"/>
    </source>
</evidence>
<keyword evidence="2 4" id="KW-0378">Hydrolase</keyword>
<evidence type="ECO:0000313" key="7">
    <source>
        <dbReference type="EMBL" id="TFE86366.1"/>
    </source>
</evidence>
<dbReference type="Pfam" id="PF08244">
    <property type="entry name" value="Glyco_hydro_32C"/>
    <property type="match status" value="1"/>
</dbReference>
<dbReference type="SUPFAM" id="SSF49899">
    <property type="entry name" value="Concanavalin A-like lectins/glucanases"/>
    <property type="match status" value="1"/>
</dbReference>
<dbReference type="AlphaFoldDB" id="A0A4Y8PYK0"/>
<reference evidence="7 8" key="1">
    <citation type="submission" date="2017-03" db="EMBL/GenBank/DDBJ databases">
        <title>Isolation of Levoglucosan Utilizing Bacteria.</title>
        <authorList>
            <person name="Arya A.S."/>
        </authorList>
    </citation>
    <scope>NUCLEOTIDE SEQUENCE [LARGE SCALE GENOMIC DNA]</scope>
    <source>
        <strain evidence="7 8">MEC069</strain>
    </source>
</reference>
<sequence>MEQAMTTGANAGAYREKYRPQYHFTPPTMWMNDPNGMVYFEGEYHLFYQHHPDGMTWGPMHWGHAVSRDLVHWEHLPIALAPDGNGAIFSGSAVVDWTDSCGLLGGRPGLVALFTHADHYPGSTRPRQRQSLAYSTDRGRTWTMYAGNPVLSDERFTDFRDPKVIWYEPGAYWVMVLAAGDRVRLYTSGDLKAWTFASEFGADEGSHDGVWECPDLIELPVEGSAGQRKWALLVSIGDHPELADGSKTQYFVGSFDGLAFVNEASAERVLWLDHGRDNYAGVTWADAPRDGGRKVAVGWMSNWKYANQTPTSTWRSAMTLPRELSLRETPEGLRLVQRPISELQGLRQAGREVLLRDAAVEPGENLLAGVCGDVYELVCELEPGTAAEIGFKLRTSAEEETVIGYRAAEQTLIVDRRRSGESSFHDGFACRHELRVPLRKGRLRLQLFVDQSSVELFVHDGEIVLTDQIFPDPASTGLALYAEGGEGRAVELQLYPLKSMYALVGV</sequence>
<feature type="domain" description="Glycosyl hydrolase family 32 C-terminal" evidence="6">
    <location>
        <begin position="343"/>
        <end position="495"/>
    </location>
</feature>
<dbReference type="PANTHER" id="PTHR42800">
    <property type="entry name" value="EXOINULINASE INUD (AFU_ORTHOLOGUE AFUA_5G00480)"/>
    <property type="match status" value="1"/>
</dbReference>
<organism evidence="7 8">
    <name type="scientific">Paenibacillus athensensis</name>
    <dbReference type="NCBI Taxonomy" id="1967502"/>
    <lineage>
        <taxon>Bacteria</taxon>
        <taxon>Bacillati</taxon>
        <taxon>Bacillota</taxon>
        <taxon>Bacilli</taxon>
        <taxon>Bacillales</taxon>
        <taxon>Paenibacillaceae</taxon>
        <taxon>Paenibacillus</taxon>
    </lineage>
</organism>
<keyword evidence="3 4" id="KW-0326">Glycosidase</keyword>
<dbReference type="InterPro" id="IPR013189">
    <property type="entry name" value="Glyco_hydro_32_C"/>
</dbReference>
<dbReference type="Proteomes" id="UP000298246">
    <property type="component" value="Unassembled WGS sequence"/>
</dbReference>
<dbReference type="InterPro" id="IPR023296">
    <property type="entry name" value="Glyco_hydro_beta-prop_sf"/>
</dbReference>
<accession>A0A4Y8PYK0</accession>
<feature type="domain" description="Glycosyl hydrolase family 32 N-terminal" evidence="5">
    <location>
        <begin position="23"/>
        <end position="339"/>
    </location>
</feature>
<dbReference type="InterPro" id="IPR018053">
    <property type="entry name" value="Glyco_hydro_32_AS"/>
</dbReference>
<evidence type="ECO:0000259" key="6">
    <source>
        <dbReference type="Pfam" id="PF08244"/>
    </source>
</evidence>
<evidence type="ECO:0000256" key="3">
    <source>
        <dbReference type="ARBA" id="ARBA00023295"/>
    </source>
</evidence>
<dbReference type="SUPFAM" id="SSF75005">
    <property type="entry name" value="Arabinanase/levansucrase/invertase"/>
    <property type="match status" value="1"/>
</dbReference>
<dbReference type="InterPro" id="IPR001362">
    <property type="entry name" value="Glyco_hydro_32"/>
</dbReference>
<dbReference type="CDD" id="cd18622">
    <property type="entry name" value="GH32_Inu-like"/>
    <property type="match status" value="1"/>
</dbReference>
<dbReference type="EMBL" id="MYFO01000019">
    <property type="protein sequence ID" value="TFE86366.1"/>
    <property type="molecule type" value="Genomic_DNA"/>
</dbReference>
<dbReference type="SMART" id="SM00640">
    <property type="entry name" value="Glyco_32"/>
    <property type="match status" value="1"/>
</dbReference>
<dbReference type="OrthoDB" id="9759709at2"/>
<dbReference type="PROSITE" id="PS00609">
    <property type="entry name" value="GLYCOSYL_HYDROL_F32"/>
    <property type="match status" value="1"/>
</dbReference>
<dbReference type="Gene3D" id="2.115.10.20">
    <property type="entry name" value="Glycosyl hydrolase domain, family 43"/>
    <property type="match status" value="1"/>
</dbReference>
<dbReference type="Pfam" id="PF00251">
    <property type="entry name" value="Glyco_hydro_32N"/>
    <property type="match status" value="1"/>
</dbReference>
<protein>
    <submittedName>
        <fullName evidence="7">Glycoside hydrolase</fullName>
    </submittedName>
</protein>
<proteinExistence type="inferred from homology"/>
<dbReference type="InterPro" id="IPR013320">
    <property type="entry name" value="ConA-like_dom_sf"/>
</dbReference>
<evidence type="ECO:0000256" key="4">
    <source>
        <dbReference type="RuleBase" id="RU362110"/>
    </source>
</evidence>
<dbReference type="Gene3D" id="2.60.120.560">
    <property type="entry name" value="Exo-inulinase, domain 1"/>
    <property type="match status" value="1"/>
</dbReference>
<dbReference type="GO" id="GO:0005987">
    <property type="term" value="P:sucrose catabolic process"/>
    <property type="evidence" value="ECO:0007669"/>
    <property type="project" value="TreeGrafter"/>
</dbReference>
<comment type="caution">
    <text evidence="7">The sequence shown here is derived from an EMBL/GenBank/DDBJ whole genome shotgun (WGS) entry which is preliminary data.</text>
</comment>
<dbReference type="GO" id="GO:0005737">
    <property type="term" value="C:cytoplasm"/>
    <property type="evidence" value="ECO:0007669"/>
    <property type="project" value="TreeGrafter"/>
</dbReference>
<evidence type="ECO:0000256" key="1">
    <source>
        <dbReference type="ARBA" id="ARBA00009902"/>
    </source>
</evidence>
<gene>
    <name evidence="7" type="ORF">B5M42_14850</name>
</gene>
<keyword evidence="8" id="KW-1185">Reference proteome</keyword>
<comment type="similarity">
    <text evidence="1 4">Belongs to the glycosyl hydrolase 32 family.</text>
</comment>
<dbReference type="PANTHER" id="PTHR42800:SF1">
    <property type="entry name" value="EXOINULINASE INUD (AFU_ORTHOLOGUE AFUA_5G00480)"/>
    <property type="match status" value="1"/>
</dbReference>
<dbReference type="GO" id="GO:0004575">
    <property type="term" value="F:sucrose alpha-glucosidase activity"/>
    <property type="evidence" value="ECO:0007669"/>
    <property type="project" value="TreeGrafter"/>
</dbReference>
<evidence type="ECO:0000313" key="8">
    <source>
        <dbReference type="Proteomes" id="UP000298246"/>
    </source>
</evidence>
<name>A0A4Y8PYK0_9BACL</name>